<evidence type="ECO:0000313" key="2">
    <source>
        <dbReference type="Proteomes" id="UP000618445"/>
    </source>
</evidence>
<dbReference type="Proteomes" id="UP000618445">
    <property type="component" value="Unassembled WGS sequence"/>
</dbReference>
<accession>A0ABR8C4Q1</accession>
<gene>
    <name evidence="1" type="ORF">H6G05_00525</name>
</gene>
<comment type="caution">
    <text evidence="1">The sequence shown here is derived from an EMBL/GenBank/DDBJ whole genome shotgun (WGS) entry which is preliminary data.</text>
</comment>
<evidence type="ECO:0000313" key="1">
    <source>
        <dbReference type="EMBL" id="MBD2315330.1"/>
    </source>
</evidence>
<dbReference type="RefSeq" id="WP_190575704.1">
    <property type="nucleotide sequence ID" value="NZ_JACJQY010000001.1"/>
</dbReference>
<reference evidence="1 2" key="1">
    <citation type="journal article" date="2020" name="ISME J.">
        <title>Comparative genomics reveals insights into cyanobacterial evolution and habitat adaptation.</title>
        <authorList>
            <person name="Chen M.Y."/>
            <person name="Teng W.K."/>
            <person name="Zhao L."/>
            <person name="Hu C.X."/>
            <person name="Zhou Y.K."/>
            <person name="Han B.P."/>
            <person name="Song L.R."/>
            <person name="Shu W.S."/>
        </authorList>
    </citation>
    <scope>NUCLEOTIDE SEQUENCE [LARGE SCALE GENOMIC DNA]</scope>
    <source>
        <strain evidence="1 2">FACHB-1050</strain>
    </source>
</reference>
<dbReference type="EMBL" id="JACJQY010000001">
    <property type="protein sequence ID" value="MBD2315330.1"/>
    <property type="molecule type" value="Genomic_DNA"/>
</dbReference>
<organism evidence="1 2">
    <name type="scientific">Phormidium tenue FACHB-1050</name>
    <dbReference type="NCBI Taxonomy" id="2692857"/>
    <lineage>
        <taxon>Bacteria</taxon>
        <taxon>Bacillati</taxon>
        <taxon>Cyanobacteriota</taxon>
        <taxon>Cyanophyceae</taxon>
        <taxon>Oscillatoriophycideae</taxon>
        <taxon>Oscillatoriales</taxon>
        <taxon>Oscillatoriaceae</taxon>
        <taxon>Phormidium</taxon>
    </lineage>
</organism>
<name>A0ABR8C4Q1_9CYAN</name>
<proteinExistence type="predicted"/>
<protein>
    <submittedName>
        <fullName evidence="1">Uncharacterized protein</fullName>
    </submittedName>
</protein>
<sequence>MITREFAFPHFLISLAHKILITEVDKLTAKLAIAMENTKLPKYPDQKLIEEKQMEIIKAYLSL</sequence>
<keyword evidence="2" id="KW-1185">Reference proteome</keyword>